<evidence type="ECO:0000256" key="1">
    <source>
        <dbReference type="SAM" id="MobiDB-lite"/>
    </source>
</evidence>
<protein>
    <submittedName>
        <fullName evidence="2">Uncharacterized protein</fullName>
    </submittedName>
</protein>
<dbReference type="EMBL" id="CP058611">
    <property type="protein sequence ID" value="QLG75008.1"/>
    <property type="molecule type" value="Genomic_DNA"/>
</dbReference>
<accession>A0A7H9B8C5</accession>
<sequence>MSKKIKMELYNDTQLVALLQSYGHFIMTTPRIINVVGLAGSAKLEEEDIIAFLERYRYDRQHRMNASSETCLDTELLQKLVQMNGLPTNAAAFEDSTETASRIVEGVKSIQLEQEDIVELPAQSVQTVLDDEQDDEQDEKGQESTRTVKDAHIRKTLRRIHQFSSGVCSRMKNGIRLQTRKKRDDYRQEDIYNEKSDYNYDSSSLPLGLPQGWLQDRESHEQSHGQVQWQWDYSQLQSALMTYSTALSDNNTVVRNSRYPYPTVESRDSQREPSTINVLKLIQPQ</sequence>
<organism evidence="2 3">
    <name type="scientific">Zygotorulaspora mrakii</name>
    <name type="common">Zygosaccharomyces mrakii</name>
    <dbReference type="NCBI Taxonomy" id="42260"/>
    <lineage>
        <taxon>Eukaryota</taxon>
        <taxon>Fungi</taxon>
        <taxon>Dikarya</taxon>
        <taxon>Ascomycota</taxon>
        <taxon>Saccharomycotina</taxon>
        <taxon>Saccharomycetes</taxon>
        <taxon>Saccharomycetales</taxon>
        <taxon>Saccharomycetaceae</taxon>
        <taxon>Zygotorulaspora</taxon>
    </lineage>
</organism>
<feature type="compositionally biased region" description="Basic and acidic residues" evidence="1">
    <location>
        <begin position="139"/>
        <end position="148"/>
    </location>
</feature>
<dbReference type="KEGG" id="zmk:HG535_0H03350"/>
<feature type="region of interest" description="Disordered" evidence="1">
    <location>
        <begin position="129"/>
        <end position="148"/>
    </location>
</feature>
<dbReference type="RefSeq" id="XP_037146733.1">
    <property type="nucleotide sequence ID" value="XM_037290838.1"/>
</dbReference>
<dbReference type="Proteomes" id="UP000509704">
    <property type="component" value="Chromosome 8"/>
</dbReference>
<evidence type="ECO:0000313" key="2">
    <source>
        <dbReference type="EMBL" id="QLG75008.1"/>
    </source>
</evidence>
<keyword evidence="3" id="KW-1185">Reference proteome</keyword>
<gene>
    <name evidence="2" type="ORF">HG535_0H03350</name>
</gene>
<reference evidence="2 3" key="1">
    <citation type="submission" date="2020-07" db="EMBL/GenBank/DDBJ databases">
        <title>The yeast mating-type switching endonuclease HO is a domesticated member of an unorthodox homing genetic element family.</title>
        <authorList>
            <person name="Coughlan A.Y."/>
            <person name="Lombardi L."/>
            <person name="Braun-Galleani S."/>
            <person name="Martos A.R."/>
            <person name="Galeote V."/>
            <person name="Bigey F."/>
            <person name="Dequin S."/>
            <person name="Byrne K.P."/>
            <person name="Wolfe K.H."/>
        </authorList>
    </citation>
    <scope>NUCLEOTIDE SEQUENCE [LARGE SCALE GENOMIC DNA]</scope>
    <source>
        <strain evidence="2 3">NRRL Y-6702</strain>
    </source>
</reference>
<name>A0A7H9B8C5_ZYGMR</name>
<dbReference type="AlphaFoldDB" id="A0A7H9B8C5"/>
<feature type="compositionally biased region" description="Acidic residues" evidence="1">
    <location>
        <begin position="129"/>
        <end position="138"/>
    </location>
</feature>
<proteinExistence type="predicted"/>
<dbReference type="GeneID" id="59238811"/>
<evidence type="ECO:0000313" key="3">
    <source>
        <dbReference type="Proteomes" id="UP000509704"/>
    </source>
</evidence>